<evidence type="ECO:0000313" key="16">
    <source>
        <dbReference type="Proteomes" id="UP000324907"/>
    </source>
</evidence>
<evidence type="ECO:0000313" key="12">
    <source>
        <dbReference type="EMBL" id="KAA0169241.1"/>
    </source>
</evidence>
<evidence type="ECO:0000256" key="3">
    <source>
        <dbReference type="ARBA" id="ARBA00022927"/>
    </source>
</evidence>
<dbReference type="InterPro" id="IPR001806">
    <property type="entry name" value="Small_GTPase"/>
</dbReference>
<dbReference type="GO" id="GO:0015031">
    <property type="term" value="P:protein transport"/>
    <property type="evidence" value="ECO:0007669"/>
    <property type="project" value="UniProtKB-KW"/>
</dbReference>
<dbReference type="SMART" id="SM00175">
    <property type="entry name" value="RAB"/>
    <property type="match status" value="1"/>
</dbReference>
<dbReference type="OrthoDB" id="9989112at2759"/>
<dbReference type="PRINTS" id="PR00449">
    <property type="entry name" value="RASTRNSFRMNG"/>
</dbReference>
<keyword evidence="3" id="KW-0653">Protein transport</keyword>
<reference evidence="14 15" key="1">
    <citation type="submission" date="2019-07" db="EMBL/GenBank/DDBJ databases">
        <title>Genomes of Cafeteria roenbergensis.</title>
        <authorList>
            <person name="Fischer M.G."/>
            <person name="Hackl T."/>
            <person name="Roman M."/>
        </authorList>
    </citation>
    <scope>NUCLEOTIDE SEQUENCE [LARGE SCALE GENOMIC DNA]</scope>
    <source>
        <strain evidence="10 15">BVI</strain>
        <strain evidence="11 17">Cflag</strain>
        <strain evidence="13 14">E4-10P</strain>
        <strain evidence="12 16">RCC970-E3</strain>
    </source>
</reference>
<evidence type="ECO:0000313" key="14">
    <source>
        <dbReference type="Proteomes" id="UP000322899"/>
    </source>
</evidence>
<evidence type="ECO:0000313" key="15">
    <source>
        <dbReference type="Proteomes" id="UP000323011"/>
    </source>
</evidence>
<gene>
    <name evidence="13" type="ORF">FNF27_03374</name>
    <name evidence="12" type="ORF">FNF28_02195</name>
    <name evidence="10" type="ORF">FNF29_05665</name>
    <name evidence="11" type="ORF">FNF31_05797</name>
</gene>
<dbReference type="SMART" id="SM00176">
    <property type="entry name" value="RAN"/>
    <property type="match status" value="1"/>
</dbReference>
<keyword evidence="6" id="KW-0636">Prenylation</keyword>
<evidence type="ECO:0000256" key="6">
    <source>
        <dbReference type="ARBA" id="ARBA00023289"/>
    </source>
</evidence>
<evidence type="ECO:0000313" key="11">
    <source>
        <dbReference type="EMBL" id="KAA0156962.1"/>
    </source>
</evidence>
<accession>A0A5A8DZY7</accession>
<dbReference type="NCBIfam" id="TIGR00231">
    <property type="entry name" value="small_GTP"/>
    <property type="match status" value="1"/>
</dbReference>
<evidence type="ECO:0000256" key="9">
    <source>
        <dbReference type="ARBA" id="ARBA00081865"/>
    </source>
</evidence>
<dbReference type="AlphaFoldDB" id="A0A5A8DZY7"/>
<dbReference type="FunFam" id="3.40.50.300:FF:001018">
    <property type="entry name" value="Rab family GTPase"/>
    <property type="match status" value="1"/>
</dbReference>
<keyword evidence="15" id="KW-1185">Reference proteome</keyword>
<keyword evidence="5" id="KW-0449">Lipoprotein</keyword>
<dbReference type="Proteomes" id="UP000324907">
    <property type="component" value="Unassembled WGS sequence"/>
</dbReference>
<organism evidence="12 16">
    <name type="scientific">Cafeteria roenbergensis</name>
    <name type="common">Marine flagellate</name>
    <dbReference type="NCBI Taxonomy" id="33653"/>
    <lineage>
        <taxon>Eukaryota</taxon>
        <taxon>Sar</taxon>
        <taxon>Stramenopiles</taxon>
        <taxon>Bigyra</taxon>
        <taxon>Opalozoa</taxon>
        <taxon>Bicosoecida</taxon>
        <taxon>Cafeteriaceae</taxon>
        <taxon>Cafeteria</taxon>
    </lineage>
</organism>
<dbReference type="EMBL" id="VLTN01000039">
    <property type="protein sequence ID" value="KAA0149840.1"/>
    <property type="molecule type" value="Genomic_DNA"/>
</dbReference>
<dbReference type="Proteomes" id="UP000322899">
    <property type="component" value="Unassembled WGS sequence"/>
</dbReference>
<keyword evidence="3" id="KW-0813">Transport</keyword>
<evidence type="ECO:0000256" key="8">
    <source>
        <dbReference type="ARBA" id="ARBA00067099"/>
    </source>
</evidence>
<dbReference type="GO" id="GO:0003924">
    <property type="term" value="F:GTPase activity"/>
    <property type="evidence" value="ECO:0007669"/>
    <property type="project" value="InterPro"/>
</dbReference>
<dbReference type="EMBL" id="VLTM01000079">
    <property type="protein sequence ID" value="KAA0156962.1"/>
    <property type="molecule type" value="Genomic_DNA"/>
</dbReference>
<dbReference type="SMART" id="SM00173">
    <property type="entry name" value="RAS"/>
    <property type="match status" value="1"/>
</dbReference>
<protein>
    <recommendedName>
        <fullName evidence="8">Ras-related protein Rab-1</fullName>
    </recommendedName>
    <alternativeName>
        <fullName evidence="9">Small GTP-binding protein rab1</fullName>
    </alternativeName>
</protein>
<dbReference type="Proteomes" id="UP000325113">
    <property type="component" value="Unassembled WGS sequence"/>
</dbReference>
<evidence type="ECO:0000313" key="13">
    <source>
        <dbReference type="EMBL" id="KAA0175076.1"/>
    </source>
</evidence>
<proteinExistence type="inferred from homology"/>
<comment type="similarity">
    <text evidence="1">Belongs to the small GTPase superfamily. Rab family.</text>
</comment>
<dbReference type="GO" id="GO:0005525">
    <property type="term" value="F:GTP binding"/>
    <property type="evidence" value="ECO:0007669"/>
    <property type="project" value="UniProtKB-KW"/>
</dbReference>
<evidence type="ECO:0000313" key="17">
    <source>
        <dbReference type="Proteomes" id="UP000325113"/>
    </source>
</evidence>
<dbReference type="Pfam" id="PF00071">
    <property type="entry name" value="Ras"/>
    <property type="match status" value="1"/>
</dbReference>
<evidence type="ECO:0000256" key="5">
    <source>
        <dbReference type="ARBA" id="ARBA00023288"/>
    </source>
</evidence>
<dbReference type="PROSITE" id="PS51420">
    <property type="entry name" value="RHO"/>
    <property type="match status" value="1"/>
</dbReference>
<evidence type="ECO:0000256" key="2">
    <source>
        <dbReference type="ARBA" id="ARBA00022741"/>
    </source>
</evidence>
<dbReference type="InterPro" id="IPR027417">
    <property type="entry name" value="P-loop_NTPase"/>
</dbReference>
<dbReference type="PANTHER" id="PTHR47980">
    <property type="entry name" value="LD44762P"/>
    <property type="match status" value="1"/>
</dbReference>
<dbReference type="OMA" id="SKMEQNE"/>
<dbReference type="PROSITE" id="PS51421">
    <property type="entry name" value="RAS"/>
    <property type="match status" value="1"/>
</dbReference>
<sequence>MAAADDTLTTPVKLLTIGNSGVGKSCLILRYTSNKFSTSYITTIGIDFKNKVIDIGDKRVTLDIWDTAGQERFQTITLSYLRGAKGIMLVYDITDRTSYEQTRNWMRNIRSHGDEDVNVVLVGNKVDLESKRKVTYEEGVALAKEFGVEFFEVSARKDTNVKESFRCLAEKALKAVLVPKSTGGAGGVKIDDKSKGKGGGCCGGGSG</sequence>
<name>A0A5A8DZY7_CAFRO</name>
<dbReference type="EMBL" id="VLTO01000016">
    <property type="protein sequence ID" value="KAA0175076.1"/>
    <property type="molecule type" value="Genomic_DNA"/>
</dbReference>
<evidence type="ECO:0000313" key="10">
    <source>
        <dbReference type="EMBL" id="KAA0149840.1"/>
    </source>
</evidence>
<comment type="caution">
    <text evidence="12">The sequence shown here is derived from an EMBL/GenBank/DDBJ whole genome shotgun (WGS) entry which is preliminary data.</text>
</comment>
<dbReference type="InterPro" id="IPR050305">
    <property type="entry name" value="Small_GTPase_Rab"/>
</dbReference>
<dbReference type="EMBL" id="VLTL01000024">
    <property type="protein sequence ID" value="KAA0169241.1"/>
    <property type="molecule type" value="Genomic_DNA"/>
</dbReference>
<evidence type="ECO:0000256" key="7">
    <source>
        <dbReference type="ARBA" id="ARBA00053444"/>
    </source>
</evidence>
<keyword evidence="2" id="KW-0547">Nucleotide-binding</keyword>
<keyword evidence="4" id="KW-0342">GTP-binding</keyword>
<dbReference type="SMART" id="SM00174">
    <property type="entry name" value="RHO"/>
    <property type="match status" value="1"/>
</dbReference>
<dbReference type="PROSITE" id="PS51419">
    <property type="entry name" value="RAB"/>
    <property type="match status" value="1"/>
</dbReference>
<evidence type="ECO:0000256" key="1">
    <source>
        <dbReference type="ARBA" id="ARBA00006270"/>
    </source>
</evidence>
<comment type="function">
    <text evidence="7">Protein transport. Probably involved in vesicular traffic from ER to Golgi.</text>
</comment>
<dbReference type="SUPFAM" id="SSF52540">
    <property type="entry name" value="P-loop containing nucleoside triphosphate hydrolases"/>
    <property type="match status" value="1"/>
</dbReference>
<dbReference type="Proteomes" id="UP000323011">
    <property type="component" value="Unassembled WGS sequence"/>
</dbReference>
<evidence type="ECO:0000256" key="4">
    <source>
        <dbReference type="ARBA" id="ARBA00023134"/>
    </source>
</evidence>
<dbReference type="InterPro" id="IPR005225">
    <property type="entry name" value="Small_GTP-bd"/>
</dbReference>
<dbReference type="Gene3D" id="3.40.50.300">
    <property type="entry name" value="P-loop containing nucleotide triphosphate hydrolases"/>
    <property type="match status" value="1"/>
</dbReference>